<dbReference type="RefSeq" id="WP_009154163.1">
    <property type="nucleotide sequence ID" value="NZ_CM001439.1"/>
</dbReference>
<dbReference type="Gene3D" id="1.20.120.450">
    <property type="entry name" value="dinb family like domain"/>
    <property type="match status" value="1"/>
</dbReference>
<dbReference type="SUPFAM" id="SSF109854">
    <property type="entry name" value="DinB/YfiT-like putative metalloenzymes"/>
    <property type="match status" value="1"/>
</dbReference>
<dbReference type="NCBIfam" id="TIGR03083">
    <property type="entry name" value="maleylpyruvate isomerase family mycothiol-dependent enzyme"/>
    <property type="match status" value="1"/>
</dbReference>
<dbReference type="eggNOG" id="ENOG5032B92">
    <property type="taxonomic scope" value="Bacteria"/>
</dbReference>
<dbReference type="InterPro" id="IPR017520">
    <property type="entry name" value="CHP03086"/>
</dbReference>
<protein>
    <submittedName>
        <fullName evidence="3">TIGR03086 family protein</fullName>
    </submittedName>
</protein>
<feature type="domain" description="Mycothiol-dependent maleylpyruvate isomerase metal-binding" evidence="2">
    <location>
        <begin position="7"/>
        <end position="131"/>
    </location>
</feature>
<organism evidence="3 4">
    <name type="scientific">Saccharomonospora marina XMU15</name>
    <dbReference type="NCBI Taxonomy" id="882083"/>
    <lineage>
        <taxon>Bacteria</taxon>
        <taxon>Bacillati</taxon>
        <taxon>Actinomycetota</taxon>
        <taxon>Actinomycetes</taxon>
        <taxon>Pseudonocardiales</taxon>
        <taxon>Pseudonocardiaceae</taxon>
        <taxon>Saccharomonospora</taxon>
    </lineage>
</organism>
<evidence type="ECO:0000256" key="1">
    <source>
        <dbReference type="SAM" id="MobiDB-lite"/>
    </source>
</evidence>
<proteinExistence type="predicted"/>
<keyword evidence="4" id="KW-1185">Reference proteome</keyword>
<dbReference type="Proteomes" id="UP000004926">
    <property type="component" value="Chromosome"/>
</dbReference>
<dbReference type="InterPro" id="IPR017517">
    <property type="entry name" value="Maleyloyr_isom"/>
</dbReference>
<accession>H5WZP6</accession>
<sequence length="197" mass="20714">MADRFDLAPATEELARLVRGVRDDQLGGPTPCERMTVGDLLDHVDGLAVAFTGAARKEPVHVGDPPPPPHAAGPGEGLRTRVPRRLRDLASAWREESAWSGETEAGGVTLPGEVAGVVALDEVIVHGWDLAVATGQDFRCEPALLAAALEFVRASVAEHPEGSPGLFGPPVAVPDDAPTLTRLIALTGRDPSWRPHG</sequence>
<name>H5WZP6_9PSEU</name>
<feature type="region of interest" description="Disordered" evidence="1">
    <location>
        <begin position="58"/>
        <end position="80"/>
    </location>
</feature>
<reference evidence="3 4" key="1">
    <citation type="journal article" date="2012" name="Stand. Genomic Sci.">
        <title>Genome sequence of the ocean sediment bacterium Saccharomonospora marina type strain (XMU15(T)).</title>
        <authorList>
            <person name="Klenk H.P."/>
            <person name="Lu M."/>
            <person name="Lucas S."/>
            <person name="Lapidus A."/>
            <person name="Copeland A."/>
            <person name="Pitluck S."/>
            <person name="Goodwin L.A."/>
            <person name="Han C."/>
            <person name="Tapia R."/>
            <person name="Brambilla E.M."/>
            <person name="Potter G."/>
            <person name="Land M."/>
            <person name="Ivanova N."/>
            <person name="Rohde M."/>
            <person name="Goker M."/>
            <person name="Detter J.C."/>
            <person name="Li W.J."/>
            <person name="Kyrpides N.C."/>
            <person name="Woyke T."/>
        </authorList>
    </citation>
    <scope>NUCLEOTIDE SEQUENCE [LARGE SCALE GENOMIC DNA]</scope>
    <source>
        <strain evidence="3 4">XMU15</strain>
    </source>
</reference>
<evidence type="ECO:0000259" key="2">
    <source>
        <dbReference type="Pfam" id="PF11716"/>
    </source>
</evidence>
<dbReference type="HOGENOM" id="CLU_051661_2_0_11"/>
<dbReference type="Pfam" id="PF11716">
    <property type="entry name" value="MDMPI_N"/>
    <property type="match status" value="1"/>
</dbReference>
<dbReference type="OrthoDB" id="5185819at2"/>
<evidence type="ECO:0000313" key="3">
    <source>
        <dbReference type="EMBL" id="EHR50778.1"/>
    </source>
</evidence>
<dbReference type="InterPro" id="IPR034660">
    <property type="entry name" value="DinB/YfiT-like"/>
</dbReference>
<dbReference type="InterPro" id="IPR024344">
    <property type="entry name" value="MDMPI_metal-binding"/>
</dbReference>
<dbReference type="AlphaFoldDB" id="H5WZP6"/>
<dbReference type="EMBL" id="CM001439">
    <property type="protein sequence ID" value="EHR50778.1"/>
    <property type="molecule type" value="Genomic_DNA"/>
</dbReference>
<evidence type="ECO:0000313" key="4">
    <source>
        <dbReference type="Proteomes" id="UP000004926"/>
    </source>
</evidence>
<dbReference type="NCBIfam" id="TIGR03086">
    <property type="entry name" value="TIGR03086 family metal-binding protein"/>
    <property type="match status" value="1"/>
</dbReference>
<dbReference type="STRING" id="882083.SacmaDRAFT_2535"/>
<gene>
    <name evidence="3" type="ORF">SacmaDRAFT_2535</name>
</gene>
<dbReference type="GO" id="GO:0046872">
    <property type="term" value="F:metal ion binding"/>
    <property type="evidence" value="ECO:0007669"/>
    <property type="project" value="InterPro"/>
</dbReference>